<name>A0A6L9S680_9ACTN</name>
<comment type="similarity">
    <text evidence="18">Belongs to the NnrE/AIBP family.</text>
</comment>
<keyword evidence="7 17" id="KW-0067">ATP-binding</keyword>
<feature type="domain" description="YjeF C-terminal" evidence="20">
    <location>
        <begin position="240"/>
        <end position="496"/>
    </location>
</feature>
<feature type="binding site" evidence="17">
    <location>
        <position position="438"/>
    </location>
    <ligand>
        <name>AMP</name>
        <dbReference type="ChEBI" id="CHEBI:456215"/>
    </ligand>
</feature>
<comment type="caution">
    <text evidence="22">The sequence shown here is derived from an EMBL/GenBank/DDBJ whole genome shotgun (WGS) entry which is preliminary data.</text>
</comment>
<keyword evidence="12 17" id="KW-0456">Lyase</keyword>
<feature type="domain" description="YjeF N-terminal" evidence="21">
    <location>
        <begin position="10"/>
        <end position="233"/>
    </location>
</feature>
<evidence type="ECO:0000256" key="4">
    <source>
        <dbReference type="ARBA" id="ARBA00009524"/>
    </source>
</evidence>
<evidence type="ECO:0000256" key="16">
    <source>
        <dbReference type="ARBA" id="ARBA00049209"/>
    </source>
</evidence>
<evidence type="ECO:0000256" key="7">
    <source>
        <dbReference type="ARBA" id="ARBA00022840"/>
    </source>
</evidence>
<evidence type="ECO:0000256" key="1">
    <source>
        <dbReference type="ARBA" id="ARBA00000013"/>
    </source>
</evidence>
<evidence type="ECO:0000256" key="8">
    <source>
        <dbReference type="ARBA" id="ARBA00022857"/>
    </source>
</evidence>
<dbReference type="HAMAP" id="MF_01965">
    <property type="entry name" value="NADHX_dehydratase"/>
    <property type="match status" value="1"/>
</dbReference>
<comment type="function">
    <text evidence="18">Catalyzes the epimerization of the S- and R-forms of NAD(P)HX, a damaged form of NAD(P)H that is a result of enzymatic or heat-dependent hydration. This is a prerequisite for the S-specific NAD(P)H-hydrate dehydratase to allow the repair of both epimers of NAD(P)HX.</text>
</comment>
<reference evidence="22 23" key="1">
    <citation type="submission" date="2020-02" db="EMBL/GenBank/DDBJ databases">
        <authorList>
            <person name="Li X.-J."/>
            <person name="Han X.-M."/>
        </authorList>
    </citation>
    <scope>NUCLEOTIDE SEQUENCE [LARGE SCALE GENOMIC DNA]</scope>
    <source>
        <strain evidence="22 23">CCTCC AB 2017055</strain>
    </source>
</reference>
<comment type="similarity">
    <text evidence="4 19">In the C-terminal section; belongs to the NnrD/CARKD family.</text>
</comment>
<dbReference type="GO" id="GO:0005524">
    <property type="term" value="F:ATP binding"/>
    <property type="evidence" value="ECO:0007669"/>
    <property type="project" value="UniProtKB-UniRule"/>
</dbReference>
<feature type="binding site" evidence="18">
    <location>
        <begin position="75"/>
        <end position="79"/>
    </location>
    <ligand>
        <name>(6S)-NADPHX</name>
        <dbReference type="ChEBI" id="CHEBI:64076"/>
    </ligand>
</feature>
<comment type="catalytic activity">
    <reaction evidence="2 18 19">
        <text>(6R)-NADPHX = (6S)-NADPHX</text>
        <dbReference type="Rhea" id="RHEA:32227"/>
        <dbReference type="ChEBI" id="CHEBI:64076"/>
        <dbReference type="ChEBI" id="CHEBI:64077"/>
        <dbReference type="EC" id="5.1.99.6"/>
    </reaction>
</comment>
<feature type="binding site" evidence="17">
    <location>
        <position position="275"/>
    </location>
    <ligand>
        <name>(6S)-NADPHX</name>
        <dbReference type="ChEBI" id="CHEBI:64076"/>
    </ligand>
</feature>
<keyword evidence="5 18" id="KW-0479">Metal-binding</keyword>
<dbReference type="AlphaFoldDB" id="A0A6L9S680"/>
<comment type="cofactor">
    <cofactor evidence="18 19">
        <name>K(+)</name>
        <dbReference type="ChEBI" id="CHEBI:29103"/>
    </cofactor>
    <text evidence="18 19">Binds 1 potassium ion per subunit.</text>
</comment>
<gene>
    <name evidence="17" type="primary">nnrD</name>
    <name evidence="18" type="synonym">nnrE</name>
    <name evidence="22" type="ORF">G1H10_08215</name>
</gene>
<dbReference type="SUPFAM" id="SSF53613">
    <property type="entry name" value="Ribokinase-like"/>
    <property type="match status" value="1"/>
</dbReference>
<feature type="binding site" evidence="18">
    <location>
        <position position="143"/>
    </location>
    <ligand>
        <name>K(+)</name>
        <dbReference type="ChEBI" id="CHEBI:29103"/>
    </ligand>
</feature>
<dbReference type="PANTHER" id="PTHR12592">
    <property type="entry name" value="ATP-DEPENDENT (S)-NAD(P)H-HYDRATE DEHYDRATASE FAMILY MEMBER"/>
    <property type="match status" value="1"/>
</dbReference>
<feature type="binding site" evidence="18">
    <location>
        <position position="76"/>
    </location>
    <ligand>
        <name>K(+)</name>
        <dbReference type="ChEBI" id="CHEBI:29103"/>
    </ligand>
</feature>
<comment type="similarity">
    <text evidence="17">Belongs to the NnrD/CARKD family.</text>
</comment>
<comment type="similarity">
    <text evidence="3 19">In the N-terminal section; belongs to the NnrE/AIBP family.</text>
</comment>
<comment type="function">
    <text evidence="14 19">Bifunctional enzyme that catalyzes the epimerization of the S- and R-forms of NAD(P)HX and the dehydration of the S-form of NAD(P)HX at the expense of ADP, which is converted to AMP. This allows the repair of both epimers of NAD(P)HX, a damaged form of NAD(P)H that is a result of enzymatic or heat-dependent hydration.</text>
</comment>
<evidence type="ECO:0000256" key="10">
    <source>
        <dbReference type="ARBA" id="ARBA00023027"/>
    </source>
</evidence>
<dbReference type="EC" id="4.2.1.136" evidence="19"/>
<keyword evidence="23" id="KW-1185">Reference proteome</keyword>
<organism evidence="22 23">
    <name type="scientific">Phytoactinopolyspora halotolerans</name>
    <dbReference type="NCBI Taxonomy" id="1981512"/>
    <lineage>
        <taxon>Bacteria</taxon>
        <taxon>Bacillati</taxon>
        <taxon>Actinomycetota</taxon>
        <taxon>Actinomycetes</taxon>
        <taxon>Jiangellales</taxon>
        <taxon>Jiangellaceae</taxon>
        <taxon>Phytoactinopolyspora</taxon>
    </lineage>
</organism>
<dbReference type="GO" id="GO:0110051">
    <property type="term" value="P:metabolite repair"/>
    <property type="evidence" value="ECO:0007669"/>
    <property type="project" value="TreeGrafter"/>
</dbReference>
<dbReference type="PIRSF" id="PIRSF017184">
    <property type="entry name" value="Nnr"/>
    <property type="match status" value="1"/>
</dbReference>
<dbReference type="InterPro" id="IPR030677">
    <property type="entry name" value="Nnr"/>
</dbReference>
<dbReference type="EC" id="5.1.99.6" evidence="19"/>
<proteinExistence type="inferred from homology"/>
<dbReference type="Proteomes" id="UP000475214">
    <property type="component" value="Unassembled WGS sequence"/>
</dbReference>
<evidence type="ECO:0000259" key="21">
    <source>
        <dbReference type="PROSITE" id="PS51385"/>
    </source>
</evidence>
<feature type="binding site" evidence="17">
    <location>
        <position position="439"/>
    </location>
    <ligand>
        <name>(6S)-NADPHX</name>
        <dbReference type="ChEBI" id="CHEBI:64076"/>
    </ligand>
</feature>
<dbReference type="NCBIfam" id="TIGR00197">
    <property type="entry name" value="yjeF_nterm"/>
    <property type="match status" value="1"/>
</dbReference>
<evidence type="ECO:0000256" key="18">
    <source>
        <dbReference type="HAMAP-Rule" id="MF_01966"/>
    </source>
</evidence>
<accession>A0A6L9S680</accession>
<dbReference type="NCBIfam" id="TIGR00196">
    <property type="entry name" value="yjeF_cterm"/>
    <property type="match status" value="1"/>
</dbReference>
<dbReference type="EMBL" id="JAAGOA010000005">
    <property type="protein sequence ID" value="NEE00154.1"/>
    <property type="molecule type" value="Genomic_DNA"/>
</dbReference>
<dbReference type="Gene3D" id="3.40.1190.20">
    <property type="match status" value="1"/>
</dbReference>
<feature type="binding site" evidence="18">
    <location>
        <position position="176"/>
    </location>
    <ligand>
        <name>(6S)-NADPHX</name>
        <dbReference type="ChEBI" id="CHEBI:64076"/>
    </ligand>
</feature>
<dbReference type="CDD" id="cd01171">
    <property type="entry name" value="YXKO-related"/>
    <property type="match status" value="1"/>
</dbReference>
<comment type="subunit">
    <text evidence="17">Homotetramer.</text>
</comment>
<keyword evidence="10 17" id="KW-0520">NAD</keyword>
<dbReference type="PANTHER" id="PTHR12592:SF0">
    <property type="entry name" value="ATP-DEPENDENT (S)-NAD(P)H-HYDRATE DEHYDRATASE"/>
    <property type="match status" value="1"/>
</dbReference>
<dbReference type="GO" id="GO:0046496">
    <property type="term" value="P:nicotinamide nucleotide metabolic process"/>
    <property type="evidence" value="ECO:0007669"/>
    <property type="project" value="UniProtKB-UniRule"/>
</dbReference>
<evidence type="ECO:0000256" key="5">
    <source>
        <dbReference type="ARBA" id="ARBA00022723"/>
    </source>
</evidence>
<evidence type="ECO:0000256" key="17">
    <source>
        <dbReference type="HAMAP-Rule" id="MF_01965"/>
    </source>
</evidence>
<evidence type="ECO:0000313" key="23">
    <source>
        <dbReference type="Proteomes" id="UP000475214"/>
    </source>
</evidence>
<evidence type="ECO:0000256" key="15">
    <source>
        <dbReference type="ARBA" id="ARBA00048238"/>
    </source>
</evidence>
<dbReference type="InterPro" id="IPR004443">
    <property type="entry name" value="YjeF_N_dom"/>
</dbReference>
<evidence type="ECO:0000256" key="12">
    <source>
        <dbReference type="ARBA" id="ARBA00023239"/>
    </source>
</evidence>
<feature type="binding site" evidence="18">
    <location>
        <begin position="147"/>
        <end position="153"/>
    </location>
    <ligand>
        <name>(6S)-NADPHX</name>
        <dbReference type="ChEBI" id="CHEBI:64076"/>
    </ligand>
</feature>
<evidence type="ECO:0000256" key="13">
    <source>
        <dbReference type="ARBA" id="ARBA00023268"/>
    </source>
</evidence>
<comment type="caution">
    <text evidence="18">Lacks conserved residue(s) required for the propagation of feature annotation.</text>
</comment>
<keyword evidence="9 18" id="KW-0630">Potassium</keyword>
<dbReference type="Pfam" id="PF03853">
    <property type="entry name" value="YjeF_N"/>
    <property type="match status" value="1"/>
</dbReference>
<dbReference type="Gene3D" id="3.40.50.10260">
    <property type="entry name" value="YjeF N-terminal domain"/>
    <property type="match status" value="1"/>
</dbReference>
<dbReference type="GO" id="GO:0052856">
    <property type="term" value="F:NAD(P)HX epimerase activity"/>
    <property type="evidence" value="ECO:0007669"/>
    <property type="project" value="UniProtKB-UniRule"/>
</dbReference>
<dbReference type="RefSeq" id="WP_163735442.1">
    <property type="nucleotide sequence ID" value="NZ_JAAGOA010000005.1"/>
</dbReference>
<feature type="binding site" evidence="17">
    <location>
        <position position="330"/>
    </location>
    <ligand>
        <name>(6S)-NADPHX</name>
        <dbReference type="ChEBI" id="CHEBI:64076"/>
    </ligand>
</feature>
<evidence type="ECO:0000256" key="6">
    <source>
        <dbReference type="ARBA" id="ARBA00022741"/>
    </source>
</evidence>
<dbReference type="PROSITE" id="PS51385">
    <property type="entry name" value="YJEF_N"/>
    <property type="match status" value="1"/>
</dbReference>
<evidence type="ECO:0000256" key="19">
    <source>
        <dbReference type="PIRNR" id="PIRNR017184"/>
    </source>
</evidence>
<evidence type="ECO:0000256" key="2">
    <source>
        <dbReference type="ARBA" id="ARBA00000909"/>
    </source>
</evidence>
<keyword evidence="11 18" id="KW-0413">Isomerase</keyword>
<dbReference type="InterPro" id="IPR000631">
    <property type="entry name" value="CARKD"/>
</dbReference>
<evidence type="ECO:0000313" key="22">
    <source>
        <dbReference type="EMBL" id="NEE00154.1"/>
    </source>
</evidence>
<dbReference type="PROSITE" id="PS51383">
    <property type="entry name" value="YJEF_C_3"/>
    <property type="match status" value="1"/>
</dbReference>
<keyword evidence="13" id="KW-0511">Multifunctional enzyme</keyword>
<sequence>MIFAHAVADVRAAEAALMAQLPEGALMQRAASGLAAVCARVLRGEFGDGLRSGGHRRRRGGPYGARVVLLVGGGDNGGDALWAGARLARRGARVDAVILRHDRVHGTGLAALKDAGGTVVSGDDGPMTTATAAAIRRADLIIDGILGIGGRGGLRPDAAELAEFAASASAHVVAVDLPSGIDVDTGEISGAHVRADTTVTFGTHKVGLFVDPAAAVAGDIELVDIGLGPYLPAPALQVLEFADVARMFPEPDRNADKYRRGVLGLLAGSAQYRGAAVLAAGGAVHGGSGMLRFAGPDAVAADVLRRWPETVVSAEAAEAGRVQAWAVGSGLGEGREHEVAAVLSAGVPVLVDADGLRKLPPQLASPALLTPHAGELARMLDAQRSDVEARRLHYVRQAARRWNATVLLKGSTTLVAEPDGPVRVNPTGSPALATAGSGDVLAGLGGSLLAAGLTTFDAGSVAAFVHGMAGHVAAELSGYPSASDILEALPGVLAELRRPANR</sequence>
<dbReference type="InterPro" id="IPR029056">
    <property type="entry name" value="Ribokinase-like"/>
</dbReference>
<comment type="catalytic activity">
    <reaction evidence="16 17 19">
        <text>(6S)-NADPHX + ADP = AMP + phosphate + NADPH + H(+)</text>
        <dbReference type="Rhea" id="RHEA:32235"/>
        <dbReference type="ChEBI" id="CHEBI:15378"/>
        <dbReference type="ChEBI" id="CHEBI:43474"/>
        <dbReference type="ChEBI" id="CHEBI:57783"/>
        <dbReference type="ChEBI" id="CHEBI:64076"/>
        <dbReference type="ChEBI" id="CHEBI:456215"/>
        <dbReference type="ChEBI" id="CHEBI:456216"/>
        <dbReference type="EC" id="4.2.1.136"/>
    </reaction>
</comment>
<dbReference type="GO" id="GO:0046872">
    <property type="term" value="F:metal ion binding"/>
    <property type="evidence" value="ECO:0007669"/>
    <property type="project" value="UniProtKB-UniRule"/>
</dbReference>
<comment type="function">
    <text evidence="17">Catalyzes the dehydration of the S-form of NAD(P)HX at the expense of ADP, which is converted to AMP. Together with NAD(P)HX epimerase, which catalyzes the epimerization of the S- and R-forms, the enzyme allows the repair of both epimers of NAD(P)HX, a damaged form of NAD(P)H that is a result of enzymatic or heat-dependent hydration.</text>
</comment>
<comment type="catalytic activity">
    <reaction evidence="15 17 19">
        <text>(6S)-NADHX + ADP = AMP + phosphate + NADH + H(+)</text>
        <dbReference type="Rhea" id="RHEA:32223"/>
        <dbReference type="ChEBI" id="CHEBI:15378"/>
        <dbReference type="ChEBI" id="CHEBI:43474"/>
        <dbReference type="ChEBI" id="CHEBI:57945"/>
        <dbReference type="ChEBI" id="CHEBI:64074"/>
        <dbReference type="ChEBI" id="CHEBI:456215"/>
        <dbReference type="ChEBI" id="CHEBI:456216"/>
        <dbReference type="EC" id="4.2.1.136"/>
    </reaction>
</comment>
<feature type="binding site" evidence="17">
    <location>
        <position position="372"/>
    </location>
    <ligand>
        <name>(6S)-NADPHX</name>
        <dbReference type="ChEBI" id="CHEBI:64076"/>
    </ligand>
</feature>
<dbReference type="InterPro" id="IPR036652">
    <property type="entry name" value="YjeF_N_dom_sf"/>
</dbReference>
<dbReference type="SUPFAM" id="SSF64153">
    <property type="entry name" value="YjeF N-terminal domain-like"/>
    <property type="match status" value="1"/>
</dbReference>
<protein>
    <recommendedName>
        <fullName evidence="19">Bifunctional NAD(P)H-hydrate repair enzyme</fullName>
    </recommendedName>
    <alternativeName>
        <fullName evidence="19">Nicotinamide nucleotide repair protein</fullName>
    </alternativeName>
    <domain>
        <recommendedName>
            <fullName evidence="19">ADP-dependent (S)-NAD(P)H-hydrate dehydratase</fullName>
            <ecNumber evidence="19">4.2.1.136</ecNumber>
        </recommendedName>
        <alternativeName>
            <fullName evidence="19">ADP-dependent NAD(P)HX dehydratase</fullName>
        </alternativeName>
    </domain>
    <domain>
        <recommendedName>
            <fullName evidence="19">NAD(P)H-hydrate epimerase</fullName>
            <ecNumber evidence="19">5.1.99.6</ecNumber>
        </recommendedName>
    </domain>
</protein>
<evidence type="ECO:0000259" key="20">
    <source>
        <dbReference type="PROSITE" id="PS51383"/>
    </source>
</evidence>
<evidence type="ECO:0000256" key="14">
    <source>
        <dbReference type="ARBA" id="ARBA00025153"/>
    </source>
</evidence>
<evidence type="ECO:0000256" key="9">
    <source>
        <dbReference type="ARBA" id="ARBA00022958"/>
    </source>
</evidence>
<evidence type="ECO:0000256" key="11">
    <source>
        <dbReference type="ARBA" id="ARBA00023235"/>
    </source>
</evidence>
<comment type="catalytic activity">
    <reaction evidence="1 18 19">
        <text>(6R)-NADHX = (6S)-NADHX</text>
        <dbReference type="Rhea" id="RHEA:32215"/>
        <dbReference type="ChEBI" id="CHEBI:64074"/>
        <dbReference type="ChEBI" id="CHEBI:64075"/>
        <dbReference type="EC" id="5.1.99.6"/>
    </reaction>
</comment>
<keyword evidence="6 17" id="KW-0547">Nucleotide-binding</keyword>
<evidence type="ECO:0000256" key="3">
    <source>
        <dbReference type="ARBA" id="ARBA00006001"/>
    </source>
</evidence>
<dbReference type="GO" id="GO:0052855">
    <property type="term" value="F:ADP-dependent NAD(P)H-hydrate dehydratase activity"/>
    <property type="evidence" value="ECO:0007669"/>
    <property type="project" value="UniProtKB-UniRule"/>
</dbReference>
<feature type="binding site" evidence="18">
    <location>
        <position position="179"/>
    </location>
    <ligand>
        <name>K(+)</name>
        <dbReference type="ChEBI" id="CHEBI:29103"/>
    </ligand>
</feature>
<feature type="binding site" evidence="17">
    <location>
        <begin position="409"/>
        <end position="413"/>
    </location>
    <ligand>
        <name>AMP</name>
        <dbReference type="ChEBI" id="CHEBI:456215"/>
    </ligand>
</feature>
<dbReference type="HAMAP" id="MF_01966">
    <property type="entry name" value="NADHX_epimerase"/>
    <property type="match status" value="1"/>
</dbReference>
<dbReference type="Pfam" id="PF01256">
    <property type="entry name" value="Carb_kinase"/>
    <property type="match status" value="1"/>
</dbReference>
<keyword evidence="8 17" id="KW-0521">NADP</keyword>
<comment type="cofactor">
    <cofactor evidence="17">
        <name>Mg(2+)</name>
        <dbReference type="ChEBI" id="CHEBI:18420"/>
    </cofactor>
</comment>